<keyword evidence="2 10" id="KW-0547">Nucleotide-binding</keyword>
<comment type="similarity">
    <text evidence="1">Belongs to the helicase family. UvrD subfamily.</text>
</comment>
<evidence type="ECO:0000313" key="13">
    <source>
        <dbReference type="Proteomes" id="UP000289166"/>
    </source>
</evidence>
<evidence type="ECO:0000256" key="10">
    <source>
        <dbReference type="PROSITE-ProRule" id="PRU00560"/>
    </source>
</evidence>
<dbReference type="PANTHER" id="PTHR11070:SF45">
    <property type="entry name" value="DNA 3'-5' HELICASE"/>
    <property type="match status" value="1"/>
</dbReference>
<evidence type="ECO:0000256" key="4">
    <source>
        <dbReference type="ARBA" id="ARBA00022806"/>
    </source>
</evidence>
<keyword evidence="5 10" id="KW-0067">ATP-binding</keyword>
<dbReference type="EC" id="5.6.2.4" evidence="8"/>
<dbReference type="InterPro" id="IPR035093">
    <property type="entry name" value="RelE/ParE_toxin_dom_sf"/>
</dbReference>
<evidence type="ECO:0000256" key="3">
    <source>
        <dbReference type="ARBA" id="ARBA00022801"/>
    </source>
</evidence>
<dbReference type="SUPFAM" id="SSF143011">
    <property type="entry name" value="RelE-like"/>
    <property type="match status" value="1"/>
</dbReference>
<dbReference type="GO" id="GO:0000725">
    <property type="term" value="P:recombinational repair"/>
    <property type="evidence" value="ECO:0007669"/>
    <property type="project" value="TreeGrafter"/>
</dbReference>
<dbReference type="SUPFAM" id="SSF52540">
    <property type="entry name" value="P-loop containing nucleoside triphosphate hydrolases"/>
    <property type="match status" value="1"/>
</dbReference>
<evidence type="ECO:0000256" key="7">
    <source>
        <dbReference type="ARBA" id="ARBA00034617"/>
    </source>
</evidence>
<protein>
    <recommendedName>
        <fullName evidence="8">DNA 3'-5' helicase</fullName>
        <ecNumber evidence="8">5.6.2.4</ecNumber>
    </recommendedName>
</protein>
<feature type="binding site" evidence="10">
    <location>
        <begin position="265"/>
        <end position="272"/>
    </location>
    <ligand>
        <name>ATP</name>
        <dbReference type="ChEBI" id="CHEBI:30616"/>
    </ligand>
</feature>
<dbReference type="Pfam" id="PF13361">
    <property type="entry name" value="UvrD_C"/>
    <property type="match status" value="2"/>
</dbReference>
<dbReference type="Proteomes" id="UP000289166">
    <property type="component" value="Unassembled WGS sequence"/>
</dbReference>
<dbReference type="RefSeq" id="WP_069194611.1">
    <property type="nucleotide sequence ID" value="NZ_RLII01000001.1"/>
</dbReference>
<evidence type="ECO:0000256" key="5">
    <source>
        <dbReference type="ARBA" id="ARBA00022840"/>
    </source>
</evidence>
<evidence type="ECO:0000256" key="9">
    <source>
        <dbReference type="ARBA" id="ARBA00048988"/>
    </source>
</evidence>
<proteinExistence type="inferred from homology"/>
<dbReference type="PANTHER" id="PTHR11070">
    <property type="entry name" value="UVRD / RECB / PCRA DNA HELICASE FAMILY MEMBER"/>
    <property type="match status" value="1"/>
</dbReference>
<dbReference type="PROSITE" id="PS51198">
    <property type="entry name" value="UVRD_HELICASE_ATP_BIND"/>
    <property type="match status" value="1"/>
</dbReference>
<dbReference type="Pfam" id="PF00580">
    <property type="entry name" value="UvrD-helicase"/>
    <property type="match status" value="1"/>
</dbReference>
<feature type="domain" description="UvrD-like helicase ATP-binding" evidence="11">
    <location>
        <begin position="244"/>
        <end position="519"/>
    </location>
</feature>
<comment type="caution">
    <text evidence="12">The sequence shown here is derived from an EMBL/GenBank/DDBJ whole genome shotgun (WGS) entry which is preliminary data.</text>
</comment>
<dbReference type="InterPro" id="IPR027417">
    <property type="entry name" value="P-loop_NTPase"/>
</dbReference>
<comment type="catalytic activity">
    <reaction evidence="9">
        <text>ATP + H2O = ADP + phosphate + H(+)</text>
        <dbReference type="Rhea" id="RHEA:13065"/>
        <dbReference type="ChEBI" id="CHEBI:15377"/>
        <dbReference type="ChEBI" id="CHEBI:15378"/>
        <dbReference type="ChEBI" id="CHEBI:30616"/>
        <dbReference type="ChEBI" id="CHEBI:43474"/>
        <dbReference type="ChEBI" id="CHEBI:456216"/>
        <dbReference type="EC" id="5.6.2.4"/>
    </reaction>
</comment>
<evidence type="ECO:0000256" key="8">
    <source>
        <dbReference type="ARBA" id="ARBA00034808"/>
    </source>
</evidence>
<dbReference type="InterPro" id="IPR014017">
    <property type="entry name" value="DNA_helicase_UvrD-like_C"/>
</dbReference>
<keyword evidence="13" id="KW-1185">Reference proteome</keyword>
<dbReference type="InterPro" id="IPR014016">
    <property type="entry name" value="UvrD-like_ATP-bd"/>
</dbReference>
<reference evidence="13" key="1">
    <citation type="submission" date="2018-11" db="EMBL/GenBank/DDBJ databases">
        <title>Genome sequencing of a novel mesophilic and cellulolytic organism within the genus Hungateiclostridium.</title>
        <authorList>
            <person name="Rettenmaier R."/>
            <person name="Liebl W."/>
            <person name="Zverlov V."/>
        </authorList>
    </citation>
    <scope>NUCLEOTIDE SEQUENCE [LARGE SCALE GENOMIC DNA]</scope>
    <source>
        <strain evidence="13">N2K1</strain>
    </source>
</reference>
<evidence type="ECO:0000259" key="11">
    <source>
        <dbReference type="PROSITE" id="PS51198"/>
    </source>
</evidence>
<dbReference type="InterPro" id="IPR013986">
    <property type="entry name" value="DExx_box_DNA_helicase_dom_sf"/>
</dbReference>
<dbReference type="AlphaFoldDB" id="A0A4Q0I870"/>
<dbReference type="OrthoDB" id="9787585at2"/>
<dbReference type="Gene3D" id="3.40.50.300">
    <property type="entry name" value="P-loop containing nucleotide triphosphate hydrolases"/>
    <property type="match status" value="2"/>
</dbReference>
<evidence type="ECO:0000256" key="2">
    <source>
        <dbReference type="ARBA" id="ARBA00022741"/>
    </source>
</evidence>
<evidence type="ECO:0000256" key="1">
    <source>
        <dbReference type="ARBA" id="ARBA00009922"/>
    </source>
</evidence>
<dbReference type="InterPro" id="IPR000212">
    <property type="entry name" value="DNA_helicase_UvrD/REP"/>
</dbReference>
<dbReference type="GO" id="GO:0003677">
    <property type="term" value="F:DNA binding"/>
    <property type="evidence" value="ECO:0007669"/>
    <property type="project" value="UniProtKB-KW"/>
</dbReference>
<dbReference type="EMBL" id="RLII01000001">
    <property type="protein sequence ID" value="RXE60641.1"/>
    <property type="molecule type" value="Genomic_DNA"/>
</dbReference>
<keyword evidence="3 10" id="KW-0378">Hydrolase</keyword>
<organism evidence="12 13">
    <name type="scientific">Acetivibrio mesophilus</name>
    <dbReference type="NCBI Taxonomy" id="2487273"/>
    <lineage>
        <taxon>Bacteria</taxon>
        <taxon>Bacillati</taxon>
        <taxon>Bacillota</taxon>
        <taxon>Clostridia</taxon>
        <taxon>Eubacteriales</taxon>
        <taxon>Oscillospiraceae</taxon>
        <taxon>Acetivibrio</taxon>
    </lineage>
</organism>
<comment type="catalytic activity">
    <reaction evidence="7">
        <text>Couples ATP hydrolysis with the unwinding of duplex DNA by translocating in the 3'-5' direction.</text>
        <dbReference type="EC" id="5.6.2.4"/>
    </reaction>
</comment>
<keyword evidence="6" id="KW-0413">Isomerase</keyword>
<evidence type="ECO:0000256" key="6">
    <source>
        <dbReference type="ARBA" id="ARBA00023235"/>
    </source>
</evidence>
<evidence type="ECO:0000313" key="12">
    <source>
        <dbReference type="EMBL" id="RXE60641.1"/>
    </source>
</evidence>
<sequence length="707" mass="82736">MNINIAITRSYLRALGNLPKSVQKKAHNFFEKFRENPEAESINYEKINAMRDDKVRTVRIDQKYRAIVLHPPEGNLYLFVHIDNHDEAMNWAKNKVFDVNHYSSALQVVDMDIVDRLRSFNESVESTEQNKTSITDRYSEDELISIGIPKMIIPVLKVVHSAEELVKYVRGYVSDDIFEILEFCVEGLPINEIKECFDIEDAKEKPSIFEVINKKVNRPYIKVLSNEEEISSILDNPIDFWRVFIHPKQQKIVEGNYSGSFQIKGAAGTGKTVVAMHRAKYLAEHVYNSEDDLILYTTFSKKLAKSVEYNLKNMCDLEVLKRIEVVHLYSWIAKYMKRINVSFDIIDDEDRKTLIGYAIDKAGYNRNYTVQDIIHEIDIVLKYNQITDIESYLKVSRNGAYKKLGRNQRKEVWSIISEYFELLHQMDKQEWWMVFRDLTNIIKKNFENKYRAVIIDEAQDFGMPEYRLIRSIIKEKENDIFIVGDIRQKIYPTDVNFSKCGINILGNRTRQLLTNYRNTFEITQLADQIISNIEFKDFDETLISNKRANAIIRGDKPFINAYTTKEDEAKFVAEEIRKIVDSGIEYNEIALVSRTNDYLKSIIRLLDKHGVKSTHLEDLNSIHKNNIYYGTMHSIKGFEFKVIFVVGVNKSLIPLKSQIEKMEFGRQREEFIKLERSLLYVAITRARDRVYITGSPDISDWIKGEYK</sequence>
<accession>A0A4Q0I870</accession>
<dbReference type="GO" id="GO:0005524">
    <property type="term" value="F:ATP binding"/>
    <property type="evidence" value="ECO:0007669"/>
    <property type="project" value="UniProtKB-UniRule"/>
</dbReference>
<gene>
    <name evidence="12" type="ORF">EFD62_01580</name>
</gene>
<dbReference type="GO" id="GO:0016887">
    <property type="term" value="F:ATP hydrolysis activity"/>
    <property type="evidence" value="ECO:0007669"/>
    <property type="project" value="RHEA"/>
</dbReference>
<keyword evidence="4 10" id="KW-0347">Helicase</keyword>
<name>A0A4Q0I870_9FIRM</name>
<dbReference type="Gene3D" id="1.10.10.160">
    <property type="match status" value="1"/>
</dbReference>
<dbReference type="CDD" id="cd18807">
    <property type="entry name" value="SF1_C_UvrD"/>
    <property type="match status" value="1"/>
</dbReference>
<dbReference type="GO" id="GO:0043138">
    <property type="term" value="F:3'-5' DNA helicase activity"/>
    <property type="evidence" value="ECO:0007669"/>
    <property type="project" value="UniProtKB-EC"/>
</dbReference>